<evidence type="ECO:0000313" key="1">
    <source>
        <dbReference type="Proteomes" id="UP000887563"/>
    </source>
</evidence>
<accession>A0A914L2G9</accession>
<dbReference type="WBParaSite" id="Minc3s00224g07958">
    <property type="protein sequence ID" value="Minc3s00224g07958"/>
    <property type="gene ID" value="Minc3s00224g07958"/>
</dbReference>
<proteinExistence type="predicted"/>
<protein>
    <submittedName>
        <fullName evidence="2">F-box domain-containing protein</fullName>
    </submittedName>
</protein>
<dbReference type="AlphaFoldDB" id="A0A914L2G9"/>
<sequence length="410" mass="48899">MSEDRKIIEHKGTKYYKEKGRWYRLVQIKEDSVPADVKNRKSTKISFPQETPLDIFKCLDFSQLVSFQQSSFYFKNFIDKYGKELAKKKFARLKFRPVYDEKWENNKFVKVQVEHKFVEIEPHLYDFDLSEQLKEKWEHVIDESIPMFFTFDDYEDIDIVVCELEQNYNGKEEFYYLQLPKFPKNMEEMAIARFVFQLLFNCAYEYFEIDRIIINPQLTEVLFDETTNMPLQIHSQRTEIVHEGGDCLNFAWNHLISNHLGIDLRFGEEESMGVLLFKILAKGGNKFLNITCEYPDVELYNSFVEYIETSQDISKVVKEIKFETMIKFSIERATKNKLKIEENGKTTKFQLFNKHNPKIKFSVTIKIKEVKYEKIEEESEEESESSLENFDYLEIENALGITVDAIIRRI</sequence>
<evidence type="ECO:0000313" key="2">
    <source>
        <dbReference type="WBParaSite" id="Minc3s00224g07958"/>
    </source>
</evidence>
<keyword evidence="1" id="KW-1185">Reference proteome</keyword>
<organism evidence="1 2">
    <name type="scientific">Meloidogyne incognita</name>
    <name type="common">Southern root-knot nematode worm</name>
    <name type="synonym">Oxyuris incognita</name>
    <dbReference type="NCBI Taxonomy" id="6306"/>
    <lineage>
        <taxon>Eukaryota</taxon>
        <taxon>Metazoa</taxon>
        <taxon>Ecdysozoa</taxon>
        <taxon>Nematoda</taxon>
        <taxon>Chromadorea</taxon>
        <taxon>Rhabditida</taxon>
        <taxon>Tylenchina</taxon>
        <taxon>Tylenchomorpha</taxon>
        <taxon>Tylenchoidea</taxon>
        <taxon>Meloidogynidae</taxon>
        <taxon>Meloidogyninae</taxon>
        <taxon>Meloidogyne</taxon>
        <taxon>Meloidogyne incognita group</taxon>
    </lineage>
</organism>
<name>A0A914L2G9_MELIC</name>
<dbReference type="Proteomes" id="UP000887563">
    <property type="component" value="Unplaced"/>
</dbReference>
<reference evidence="2" key="1">
    <citation type="submission" date="2022-11" db="UniProtKB">
        <authorList>
            <consortium name="WormBaseParasite"/>
        </authorList>
    </citation>
    <scope>IDENTIFICATION</scope>
</reference>